<evidence type="ECO:0000313" key="2">
    <source>
        <dbReference type="Proteomes" id="UP001230504"/>
    </source>
</evidence>
<dbReference type="EMBL" id="JAHLJV010000002">
    <property type="protein sequence ID" value="KAK1599382.1"/>
    <property type="molecule type" value="Genomic_DNA"/>
</dbReference>
<organism evidence="1 2">
    <name type="scientific">Colletotrichum navitas</name>
    <dbReference type="NCBI Taxonomy" id="681940"/>
    <lineage>
        <taxon>Eukaryota</taxon>
        <taxon>Fungi</taxon>
        <taxon>Dikarya</taxon>
        <taxon>Ascomycota</taxon>
        <taxon>Pezizomycotina</taxon>
        <taxon>Sordariomycetes</taxon>
        <taxon>Hypocreomycetidae</taxon>
        <taxon>Glomerellales</taxon>
        <taxon>Glomerellaceae</taxon>
        <taxon>Colletotrichum</taxon>
        <taxon>Colletotrichum graminicola species complex</taxon>
    </lineage>
</organism>
<proteinExistence type="predicted"/>
<dbReference type="RefSeq" id="XP_060419971.1">
    <property type="nucleotide sequence ID" value="XM_060556478.1"/>
</dbReference>
<protein>
    <submittedName>
        <fullName evidence="1">Uncharacterized protein</fullName>
    </submittedName>
</protein>
<dbReference type="Proteomes" id="UP001230504">
    <property type="component" value="Unassembled WGS sequence"/>
</dbReference>
<dbReference type="AlphaFoldDB" id="A0AAD8QD48"/>
<keyword evidence="2" id="KW-1185">Reference proteome</keyword>
<name>A0AAD8QD48_9PEZI</name>
<accession>A0AAD8QD48</accession>
<dbReference type="GeneID" id="85440718"/>
<gene>
    <name evidence="1" type="ORF">LY79DRAFT_534907</name>
</gene>
<sequence length="69" mass="7964">MLMGVGEWKMAEVDRSGLGVLYRRAGGWTRRQITRQINCLSRGEKEAAVSQISRCSWKPTDRRFVHGRK</sequence>
<comment type="caution">
    <text evidence="1">The sequence shown here is derived from an EMBL/GenBank/DDBJ whole genome shotgun (WGS) entry which is preliminary data.</text>
</comment>
<reference evidence="1" key="1">
    <citation type="submission" date="2021-06" db="EMBL/GenBank/DDBJ databases">
        <title>Comparative genomics, transcriptomics and evolutionary studies reveal genomic signatures of adaptation to plant cell wall in hemibiotrophic fungi.</title>
        <authorList>
            <consortium name="DOE Joint Genome Institute"/>
            <person name="Baroncelli R."/>
            <person name="Diaz J.F."/>
            <person name="Benocci T."/>
            <person name="Peng M."/>
            <person name="Battaglia E."/>
            <person name="Haridas S."/>
            <person name="Andreopoulos W."/>
            <person name="Labutti K."/>
            <person name="Pangilinan J."/>
            <person name="Floch G.L."/>
            <person name="Makela M.R."/>
            <person name="Henrissat B."/>
            <person name="Grigoriev I.V."/>
            <person name="Crouch J.A."/>
            <person name="De Vries R.P."/>
            <person name="Sukno S.A."/>
            <person name="Thon M.R."/>
        </authorList>
    </citation>
    <scope>NUCLEOTIDE SEQUENCE</scope>
    <source>
        <strain evidence="1">CBS 125086</strain>
    </source>
</reference>
<evidence type="ECO:0000313" key="1">
    <source>
        <dbReference type="EMBL" id="KAK1599382.1"/>
    </source>
</evidence>